<evidence type="ECO:0000259" key="2">
    <source>
        <dbReference type="Pfam" id="PF07727"/>
    </source>
</evidence>
<dbReference type="Proteomes" id="UP000321393">
    <property type="component" value="Unassembled WGS sequence"/>
</dbReference>
<dbReference type="Pfam" id="PF07727">
    <property type="entry name" value="RVT_2"/>
    <property type="match status" value="1"/>
</dbReference>
<comment type="caution">
    <text evidence="4">The sequence shown here is derived from an EMBL/GenBank/DDBJ whole genome shotgun (WGS) entry which is preliminary data.</text>
</comment>
<evidence type="ECO:0000313" key="6">
    <source>
        <dbReference type="Proteomes" id="UP000321947"/>
    </source>
</evidence>
<dbReference type="OrthoDB" id="1749397at2759"/>
<organism evidence="4 6">
    <name type="scientific">Cucumis melo var. makuwa</name>
    <name type="common">Oriental melon</name>
    <dbReference type="NCBI Taxonomy" id="1194695"/>
    <lineage>
        <taxon>Eukaryota</taxon>
        <taxon>Viridiplantae</taxon>
        <taxon>Streptophyta</taxon>
        <taxon>Embryophyta</taxon>
        <taxon>Tracheophyta</taxon>
        <taxon>Spermatophyta</taxon>
        <taxon>Magnoliopsida</taxon>
        <taxon>eudicotyledons</taxon>
        <taxon>Gunneridae</taxon>
        <taxon>Pentapetalae</taxon>
        <taxon>rosids</taxon>
        <taxon>fabids</taxon>
        <taxon>Cucurbitales</taxon>
        <taxon>Cucurbitaceae</taxon>
        <taxon>Benincaseae</taxon>
        <taxon>Cucumis</taxon>
    </lineage>
</organism>
<feature type="region of interest" description="Disordered" evidence="1">
    <location>
        <begin position="63"/>
        <end position="93"/>
    </location>
</feature>
<dbReference type="InterPro" id="IPR043502">
    <property type="entry name" value="DNA/RNA_pol_sf"/>
</dbReference>
<dbReference type="Proteomes" id="UP000321947">
    <property type="component" value="Unassembled WGS sequence"/>
</dbReference>
<protein>
    <submittedName>
        <fullName evidence="3 4">Mitochondrial protein</fullName>
    </submittedName>
</protein>
<feature type="compositionally biased region" description="Basic and acidic residues" evidence="1">
    <location>
        <begin position="261"/>
        <end position="274"/>
    </location>
</feature>
<name>A0A5D3E1Z4_CUCMM</name>
<dbReference type="EMBL" id="SSTE01006761">
    <property type="protein sequence ID" value="KAA0058425.1"/>
    <property type="molecule type" value="Genomic_DNA"/>
</dbReference>
<evidence type="ECO:0000313" key="5">
    <source>
        <dbReference type="Proteomes" id="UP000321393"/>
    </source>
</evidence>
<evidence type="ECO:0000313" key="4">
    <source>
        <dbReference type="EMBL" id="TYK29912.1"/>
    </source>
</evidence>
<evidence type="ECO:0000256" key="1">
    <source>
        <dbReference type="SAM" id="MobiDB-lite"/>
    </source>
</evidence>
<feature type="compositionally biased region" description="Low complexity" evidence="1">
    <location>
        <begin position="202"/>
        <end position="225"/>
    </location>
</feature>
<feature type="domain" description="Reverse transcriptase Ty1/copia-type" evidence="2">
    <location>
        <begin position="312"/>
        <end position="417"/>
    </location>
</feature>
<proteinExistence type="predicted"/>
<gene>
    <name evidence="4" type="ORF">E5676_scaffold10771G00080</name>
    <name evidence="3" type="ORF">E6C27_scaffold132G00070</name>
</gene>
<accession>A0A5D3E1Z4</accession>
<reference evidence="5 6" key="1">
    <citation type="submission" date="2019-08" db="EMBL/GenBank/DDBJ databases">
        <title>Draft genome sequences of two oriental melons (Cucumis melo L. var makuwa).</title>
        <authorList>
            <person name="Kwon S.-Y."/>
        </authorList>
    </citation>
    <scope>NUCLEOTIDE SEQUENCE [LARGE SCALE GENOMIC DNA]</scope>
    <source>
        <strain evidence="6">cv. Chang Bougi</strain>
        <strain evidence="5">cv. SW 3</strain>
        <tissue evidence="4">Leaf</tissue>
    </source>
</reference>
<dbReference type="InterPro" id="IPR013103">
    <property type="entry name" value="RVT_2"/>
</dbReference>
<dbReference type="STRING" id="1194695.A0A5D3E1Z4"/>
<sequence length="418" mass="47172">MEKLLQQIQTPSIYPMDQPLPPSVQPFGQKALHASPLPSVWAHTSPSVNLTAHHIRFYMSSPVQPSHPFGHPSNGADQHNNRSGDEANESSTPFDYGYPYVRGLEINQTYRKAVFEDLNLGRTIGTARHSRGLYILNDDTSVAHLINRMSSRILHLQTPLECLKEFYPSTRLVSEGQNYGVTFYEDRPYFPVSHLHEESVSEESNSTFEFIEPTPSTVQSPSPVQDTKPPRDQGMEDPTEPCTNNTMNENDRSDVAVLENVEEKNSGDETEVRIETSNNEAKQGHTGKLDKYDPSLDLPIALRKEMKALEKNDTWEICALPKGHKPVGCKWVFTLKYIADETLDRHKARLVAKGFTQTYDVDYSKTFSPIAKLNTVRVLLSVAVNKDWSLYQLDVKNAFLNGDLVEEVYMSLPLGFEA</sequence>
<evidence type="ECO:0000313" key="3">
    <source>
        <dbReference type="EMBL" id="KAA0058425.1"/>
    </source>
</evidence>
<dbReference type="AlphaFoldDB" id="A0A5D3E1Z4"/>
<dbReference type="EMBL" id="SSTD01001115">
    <property type="protein sequence ID" value="TYK29912.1"/>
    <property type="molecule type" value="Genomic_DNA"/>
</dbReference>
<feature type="region of interest" description="Disordered" evidence="1">
    <location>
        <begin position="201"/>
        <end position="290"/>
    </location>
</feature>
<dbReference type="SUPFAM" id="SSF56672">
    <property type="entry name" value="DNA/RNA polymerases"/>
    <property type="match status" value="1"/>
</dbReference>